<evidence type="ECO:0008006" key="3">
    <source>
        <dbReference type="Google" id="ProtNLM"/>
    </source>
</evidence>
<comment type="caution">
    <text evidence="1">The sequence shown here is derived from an EMBL/GenBank/DDBJ whole genome shotgun (WGS) entry which is preliminary data.</text>
</comment>
<dbReference type="InterPro" id="IPR016024">
    <property type="entry name" value="ARM-type_fold"/>
</dbReference>
<evidence type="ECO:0000313" key="1">
    <source>
        <dbReference type="EMBL" id="MBA2894464.1"/>
    </source>
</evidence>
<proteinExistence type="predicted"/>
<dbReference type="EMBL" id="JACDUR010000006">
    <property type="protein sequence ID" value="MBA2894464.1"/>
    <property type="molecule type" value="Genomic_DNA"/>
</dbReference>
<keyword evidence="2" id="KW-1185">Reference proteome</keyword>
<dbReference type="Gene3D" id="1.25.10.10">
    <property type="entry name" value="Leucine-rich Repeat Variant"/>
    <property type="match status" value="1"/>
</dbReference>
<dbReference type="Proteomes" id="UP000530928">
    <property type="component" value="Unassembled WGS sequence"/>
</dbReference>
<dbReference type="InterPro" id="IPR011989">
    <property type="entry name" value="ARM-like"/>
</dbReference>
<protein>
    <recommendedName>
        <fullName evidence="3">HEAT repeat domain-containing protein</fullName>
    </recommendedName>
</protein>
<dbReference type="Pfam" id="PF13646">
    <property type="entry name" value="HEAT_2"/>
    <property type="match status" value="1"/>
</dbReference>
<dbReference type="RefSeq" id="WP_181613230.1">
    <property type="nucleotide sequence ID" value="NZ_BAABAM010000004.1"/>
</dbReference>
<evidence type="ECO:0000313" key="2">
    <source>
        <dbReference type="Proteomes" id="UP000530928"/>
    </source>
</evidence>
<gene>
    <name evidence="1" type="ORF">HNR30_005836</name>
</gene>
<sequence length="186" mass="19951">MAVRGEWPEDAGAHPRVLVEQACRVYGEARVAAWCADLLVLAVGYDDPGEPPLVWIGGAPAVDGLGVGWKEHWPRVWGARGLLYAWTPAAAPAVVRGLEDTSWRVREMCAKVARLRELGEAADVLAGLVGDEVPRVRAAALRALGVTGEGEHAPVVRGALDDREASVRQAADKALGQLRVRLDRDL</sequence>
<dbReference type="AlphaFoldDB" id="A0A7W0CNU0"/>
<dbReference type="SUPFAM" id="SSF48371">
    <property type="entry name" value="ARM repeat"/>
    <property type="match status" value="1"/>
</dbReference>
<name>A0A7W0CNU0_9ACTN</name>
<accession>A0A7W0CNU0</accession>
<reference evidence="1 2" key="1">
    <citation type="submission" date="2020-07" db="EMBL/GenBank/DDBJ databases">
        <title>Genomic Encyclopedia of Type Strains, Phase IV (KMG-IV): sequencing the most valuable type-strain genomes for metagenomic binning, comparative biology and taxonomic classification.</title>
        <authorList>
            <person name="Goeker M."/>
        </authorList>
    </citation>
    <scope>NUCLEOTIDE SEQUENCE [LARGE SCALE GENOMIC DNA]</scope>
    <source>
        <strain evidence="1 2">DSM 45533</strain>
    </source>
</reference>
<organism evidence="1 2">
    <name type="scientific">Nonomuraea soli</name>
    <dbReference type="NCBI Taxonomy" id="1032476"/>
    <lineage>
        <taxon>Bacteria</taxon>
        <taxon>Bacillati</taxon>
        <taxon>Actinomycetota</taxon>
        <taxon>Actinomycetes</taxon>
        <taxon>Streptosporangiales</taxon>
        <taxon>Streptosporangiaceae</taxon>
        <taxon>Nonomuraea</taxon>
    </lineage>
</organism>